<sequence length="76" mass="8216">MRTIIPDLESRGAFTPDELAMMQVIYMSVCAERSVGPDDKPTREAIARTILKEVERGNWDVAAITAAARGAGKPVA</sequence>
<evidence type="ECO:0000313" key="2">
    <source>
        <dbReference type="Proteomes" id="UP000298781"/>
    </source>
</evidence>
<organism evidence="1 2">
    <name type="scientific">Phreatobacter stygius</name>
    <dbReference type="NCBI Taxonomy" id="1940610"/>
    <lineage>
        <taxon>Bacteria</taxon>
        <taxon>Pseudomonadati</taxon>
        <taxon>Pseudomonadota</taxon>
        <taxon>Alphaproteobacteria</taxon>
        <taxon>Hyphomicrobiales</taxon>
        <taxon>Phreatobacteraceae</taxon>
        <taxon>Phreatobacter</taxon>
    </lineage>
</organism>
<accession>A0A4D7BH82</accession>
<name>A0A4D7BH82_9HYPH</name>
<reference evidence="1 2" key="1">
    <citation type="submission" date="2019-04" db="EMBL/GenBank/DDBJ databases">
        <title>Phreatobacter aquaticus sp. nov.</title>
        <authorList>
            <person name="Choi A."/>
        </authorList>
    </citation>
    <scope>NUCLEOTIDE SEQUENCE [LARGE SCALE GENOMIC DNA]</scope>
    <source>
        <strain evidence="1 2">KCTC 52518</strain>
    </source>
</reference>
<dbReference type="KEGG" id="pstg:E8M01_32335"/>
<protein>
    <submittedName>
        <fullName evidence="1">Uncharacterized protein</fullName>
    </submittedName>
</protein>
<gene>
    <name evidence="1" type="ORF">E8M01_32335</name>
</gene>
<dbReference type="Proteomes" id="UP000298781">
    <property type="component" value="Chromosome"/>
</dbReference>
<keyword evidence="2" id="KW-1185">Reference proteome</keyword>
<dbReference type="RefSeq" id="WP_136963925.1">
    <property type="nucleotide sequence ID" value="NZ_CP039690.1"/>
</dbReference>
<dbReference type="EMBL" id="CP039690">
    <property type="protein sequence ID" value="QCI68506.1"/>
    <property type="molecule type" value="Genomic_DNA"/>
</dbReference>
<dbReference type="AlphaFoldDB" id="A0A4D7BH82"/>
<evidence type="ECO:0000313" key="1">
    <source>
        <dbReference type="EMBL" id="QCI68506.1"/>
    </source>
</evidence>
<dbReference type="OrthoDB" id="8452569at2"/>
<proteinExistence type="predicted"/>